<keyword evidence="6" id="KW-1185">Reference proteome</keyword>
<dbReference type="Pfam" id="PF04892">
    <property type="entry name" value="VanZ"/>
    <property type="match status" value="1"/>
</dbReference>
<reference evidence="4 6" key="2">
    <citation type="submission" date="2019-03" db="EMBL/GenBank/DDBJ databases">
        <title>Genomic Encyclopedia of Type Strains, Phase IV (KMG-IV): sequencing the most valuable type-strain genomes for metagenomic binning, comparative biology and taxonomic classification.</title>
        <authorList>
            <person name="Goeker M."/>
        </authorList>
    </citation>
    <scope>NUCLEOTIDE SEQUENCE [LARGE SCALE GENOMIC DNA]</scope>
    <source>
        <strain evidence="4 6">DSM 20580</strain>
    </source>
</reference>
<keyword evidence="1" id="KW-1133">Transmembrane helix</keyword>
<keyword evidence="1" id="KW-0472">Membrane</keyword>
<proteinExistence type="predicted"/>
<evidence type="ECO:0000313" key="4">
    <source>
        <dbReference type="EMBL" id="TDR37791.1"/>
    </source>
</evidence>
<dbReference type="PANTHER" id="PTHR36834">
    <property type="entry name" value="MEMBRANE PROTEIN-RELATED"/>
    <property type="match status" value="1"/>
</dbReference>
<dbReference type="InterPro" id="IPR006976">
    <property type="entry name" value="VanZ-like"/>
</dbReference>
<gene>
    <name evidence="4" type="ORF">DFR61_11927</name>
    <name evidence="3" type="ORF">NCTC10597_00126</name>
</gene>
<dbReference type="Proteomes" id="UP000294641">
    <property type="component" value="Unassembled WGS sequence"/>
</dbReference>
<evidence type="ECO:0000313" key="3">
    <source>
        <dbReference type="EMBL" id="STX08467.1"/>
    </source>
</evidence>
<feature type="transmembrane region" description="Helical" evidence="1">
    <location>
        <begin position="221"/>
        <end position="242"/>
    </location>
</feature>
<organism evidence="3 5">
    <name type="scientific">Kurthia zopfii</name>
    <dbReference type="NCBI Taxonomy" id="1650"/>
    <lineage>
        <taxon>Bacteria</taxon>
        <taxon>Bacillati</taxon>
        <taxon>Bacillota</taxon>
        <taxon>Bacilli</taxon>
        <taxon>Bacillales</taxon>
        <taxon>Caryophanaceae</taxon>
        <taxon>Kurthia</taxon>
    </lineage>
</organism>
<feature type="transmembrane region" description="Helical" evidence="1">
    <location>
        <begin position="36"/>
        <end position="59"/>
    </location>
</feature>
<evidence type="ECO:0000259" key="2">
    <source>
        <dbReference type="Pfam" id="PF04892"/>
    </source>
</evidence>
<protein>
    <submittedName>
        <fullName evidence="4">Glycopeptide antibiotics resistance protein</fullName>
    </submittedName>
    <submittedName>
        <fullName evidence="3">VanZ like family</fullName>
    </submittedName>
</protein>
<reference evidence="3 5" key="1">
    <citation type="submission" date="2018-06" db="EMBL/GenBank/DDBJ databases">
        <authorList>
            <consortium name="Pathogen Informatics"/>
            <person name="Doyle S."/>
        </authorList>
    </citation>
    <scope>NUCLEOTIDE SEQUENCE [LARGE SCALE GENOMIC DNA]</scope>
    <source>
        <strain evidence="3 5">NCTC10597</strain>
    </source>
</reference>
<feature type="domain" description="VanZ-like" evidence="2">
    <location>
        <begin position="48"/>
        <end position="194"/>
    </location>
</feature>
<dbReference type="EMBL" id="UGNP01000001">
    <property type="protein sequence ID" value="STX08467.1"/>
    <property type="molecule type" value="Genomic_DNA"/>
</dbReference>
<keyword evidence="1" id="KW-0812">Transmembrane</keyword>
<feature type="transmembrane region" description="Helical" evidence="1">
    <location>
        <begin position="303"/>
        <end position="322"/>
    </location>
</feature>
<feature type="transmembrane region" description="Helical" evidence="1">
    <location>
        <begin position="113"/>
        <end position="134"/>
    </location>
</feature>
<feature type="transmembrane region" description="Helical" evidence="1">
    <location>
        <begin position="254"/>
        <end position="282"/>
    </location>
</feature>
<evidence type="ECO:0000256" key="1">
    <source>
        <dbReference type="SAM" id="Phobius"/>
    </source>
</evidence>
<dbReference type="RefSeq" id="WP_109349884.1">
    <property type="nucleotide sequence ID" value="NZ_BJUE01000017.1"/>
</dbReference>
<evidence type="ECO:0000313" key="5">
    <source>
        <dbReference type="Proteomes" id="UP000254330"/>
    </source>
</evidence>
<evidence type="ECO:0000313" key="6">
    <source>
        <dbReference type="Proteomes" id="UP000294641"/>
    </source>
</evidence>
<dbReference type="EMBL" id="SNZG01000019">
    <property type="protein sequence ID" value="TDR37791.1"/>
    <property type="molecule type" value="Genomic_DNA"/>
</dbReference>
<dbReference type="PANTHER" id="PTHR36834:SF1">
    <property type="entry name" value="INTEGRAL MEMBRANE PROTEIN"/>
    <property type="match status" value="1"/>
</dbReference>
<feature type="transmembrane region" description="Helical" evidence="1">
    <location>
        <begin position="6"/>
        <end position="29"/>
    </location>
</feature>
<feature type="transmembrane region" description="Helical" evidence="1">
    <location>
        <begin position="179"/>
        <end position="200"/>
    </location>
</feature>
<dbReference type="InterPro" id="IPR053150">
    <property type="entry name" value="Teicoplanin_resist-assoc"/>
</dbReference>
<sequence>MSMYATPILTAAIVFIIIAFLVWIPWMVYTYRKYGFLPLSVTIISFTFIFYMLSALFLVLLPLPATRDTCAMQNPNTVHYSLVPFQFISDILKGNWLQISNPATYVLLFKQSAFYQVFFNFLLLLPLGVYLRYYLVDKKKWWKAGLIVFLVTLFFEITQVTGIYGIYNCAYRLFDVDDLMTNTFGGIIGYFIAPAVLAVFPSKKKIEERAEYLVQKDEVRSMAVLLAIAIDFFLMDVVRQLVMNFTNQNEVTNFIVMSILLFVGLFMIPALWNGRTIGSAILRFRYSSKISKKVTISRLAKRFVAIYVAYFLTVIASTMNNIKVTMDSPYYEAAVLLSLASSIVALVLTIVLFIHIMLVVFGKGKRRFFFDESADLYTTRKK</sequence>
<feature type="transmembrane region" description="Helical" evidence="1">
    <location>
        <begin position="146"/>
        <end position="167"/>
    </location>
</feature>
<accession>A0A8B4Q3T4</accession>
<comment type="caution">
    <text evidence="3">The sequence shown here is derived from an EMBL/GenBank/DDBJ whole genome shotgun (WGS) entry which is preliminary data.</text>
</comment>
<dbReference type="AlphaFoldDB" id="A0A8B4Q3T4"/>
<feature type="transmembrane region" description="Helical" evidence="1">
    <location>
        <begin position="334"/>
        <end position="361"/>
    </location>
</feature>
<dbReference type="OrthoDB" id="4822551at2"/>
<dbReference type="Proteomes" id="UP000254330">
    <property type="component" value="Unassembled WGS sequence"/>
</dbReference>
<name>A0A8B4Q3T4_9BACL</name>